<reference evidence="1 2" key="1">
    <citation type="journal article" date="2010" name="Nature">
        <title>Genome sequencing and analysis of the model grass Brachypodium distachyon.</title>
        <authorList>
            <consortium name="International Brachypodium Initiative"/>
        </authorList>
    </citation>
    <scope>NUCLEOTIDE SEQUENCE [LARGE SCALE GENOMIC DNA]</scope>
    <source>
        <strain evidence="1 2">Bd21</strain>
    </source>
</reference>
<dbReference type="EnsemblPlants" id="KQK11442">
    <property type="protein sequence ID" value="KQK11442"/>
    <property type="gene ID" value="BRADI_2g60251v3"/>
</dbReference>
<sequence length="72" mass="8184">MGMRKLNSCTKQALQADHTSAPCKHQLCPQKKKNQLCPAASHWMQRQWFRDISAVQFTTKRLLADGVASLSR</sequence>
<reference evidence="2" key="3">
    <citation type="submission" date="2018-08" db="UniProtKB">
        <authorList>
            <consortium name="EnsemblPlants"/>
        </authorList>
    </citation>
    <scope>IDENTIFICATION</scope>
    <source>
        <strain evidence="2">cv. Bd21</strain>
    </source>
</reference>
<proteinExistence type="predicted"/>
<keyword evidence="3" id="KW-1185">Reference proteome</keyword>
<dbReference type="Proteomes" id="UP000008810">
    <property type="component" value="Chromosome 2"/>
</dbReference>
<dbReference type="InParanoid" id="A0A0Q3RE18"/>
<evidence type="ECO:0000313" key="3">
    <source>
        <dbReference type="Proteomes" id="UP000008810"/>
    </source>
</evidence>
<dbReference type="AlphaFoldDB" id="A0A0Q3RE18"/>
<reference evidence="1" key="2">
    <citation type="submission" date="2017-06" db="EMBL/GenBank/DDBJ databases">
        <title>WGS assembly of Brachypodium distachyon.</title>
        <authorList>
            <consortium name="The International Brachypodium Initiative"/>
            <person name="Lucas S."/>
            <person name="Harmon-Smith M."/>
            <person name="Lail K."/>
            <person name="Tice H."/>
            <person name="Grimwood J."/>
            <person name="Bruce D."/>
            <person name="Barry K."/>
            <person name="Shu S."/>
            <person name="Lindquist E."/>
            <person name="Wang M."/>
            <person name="Pitluck S."/>
            <person name="Vogel J.P."/>
            <person name="Garvin D.F."/>
            <person name="Mockler T.C."/>
            <person name="Schmutz J."/>
            <person name="Rokhsar D."/>
            <person name="Bevan M.W."/>
        </authorList>
    </citation>
    <scope>NUCLEOTIDE SEQUENCE</scope>
    <source>
        <strain evidence="1">Bd21</strain>
    </source>
</reference>
<protein>
    <submittedName>
        <fullName evidence="1 2">Uncharacterized protein</fullName>
    </submittedName>
</protein>
<gene>
    <name evidence="1" type="ORF">BRADI_2g60251v3</name>
</gene>
<dbReference type="Gramene" id="KQK11442">
    <property type="protein sequence ID" value="KQK11442"/>
    <property type="gene ID" value="BRADI_2g60251v3"/>
</dbReference>
<evidence type="ECO:0000313" key="1">
    <source>
        <dbReference type="EMBL" id="KQK11442.1"/>
    </source>
</evidence>
<dbReference type="EMBL" id="CM000881">
    <property type="protein sequence ID" value="KQK11442.1"/>
    <property type="molecule type" value="Genomic_DNA"/>
</dbReference>
<organism evidence="1">
    <name type="scientific">Brachypodium distachyon</name>
    <name type="common">Purple false brome</name>
    <name type="synonym">Trachynia distachya</name>
    <dbReference type="NCBI Taxonomy" id="15368"/>
    <lineage>
        <taxon>Eukaryota</taxon>
        <taxon>Viridiplantae</taxon>
        <taxon>Streptophyta</taxon>
        <taxon>Embryophyta</taxon>
        <taxon>Tracheophyta</taxon>
        <taxon>Spermatophyta</taxon>
        <taxon>Magnoliopsida</taxon>
        <taxon>Liliopsida</taxon>
        <taxon>Poales</taxon>
        <taxon>Poaceae</taxon>
        <taxon>BOP clade</taxon>
        <taxon>Pooideae</taxon>
        <taxon>Stipodae</taxon>
        <taxon>Brachypodieae</taxon>
        <taxon>Brachypodium</taxon>
    </lineage>
</organism>
<evidence type="ECO:0000313" key="2">
    <source>
        <dbReference type="EnsemblPlants" id="KQK11442"/>
    </source>
</evidence>
<accession>A0A0Q3RE18</accession>
<name>A0A0Q3RE18_BRADI</name>